<dbReference type="AlphaFoldDB" id="A0A2R6C7U1"/>
<feature type="domain" description="Transposase IS200-like" evidence="1">
    <location>
        <begin position="17"/>
        <end position="134"/>
    </location>
</feature>
<accession>A0A2R6C7U1</accession>
<reference evidence="2 3" key="1">
    <citation type="submission" date="2017-04" db="EMBL/GenBank/DDBJ databases">
        <title>Novel microbial lineages endemic to geothermal iron-oxide mats fill important gaps in the evolutionary history of Archaea.</title>
        <authorList>
            <person name="Jay Z.J."/>
            <person name="Beam J.P."/>
            <person name="Dlakic M."/>
            <person name="Rusch D.B."/>
            <person name="Kozubal M.A."/>
            <person name="Inskeep W.P."/>
        </authorList>
    </citation>
    <scope>NUCLEOTIDE SEQUENCE [LARGE SCALE GENOMIC DNA]</scope>
    <source>
        <strain evidence="2">BE_D</strain>
    </source>
</reference>
<comment type="caution">
    <text evidence="2">The sequence shown here is derived from an EMBL/GenBank/DDBJ whole genome shotgun (WGS) entry which is preliminary data.</text>
</comment>
<evidence type="ECO:0000313" key="2">
    <source>
        <dbReference type="EMBL" id="PSO06952.1"/>
    </source>
</evidence>
<name>A0A2R6C7U1_9ARCH</name>
<dbReference type="InterPro" id="IPR036515">
    <property type="entry name" value="Transposase_17_sf"/>
</dbReference>
<dbReference type="NCBIfam" id="NF033573">
    <property type="entry name" value="transpos_IS200"/>
    <property type="match status" value="1"/>
</dbReference>
<proteinExistence type="predicted"/>
<dbReference type="PANTHER" id="PTHR33360:SF2">
    <property type="entry name" value="TRANSPOSASE FOR INSERTION SEQUENCE ELEMENT IS200"/>
    <property type="match status" value="1"/>
</dbReference>
<evidence type="ECO:0000313" key="3">
    <source>
        <dbReference type="Proteomes" id="UP000242015"/>
    </source>
</evidence>
<evidence type="ECO:0000259" key="1">
    <source>
        <dbReference type="SMART" id="SM01321"/>
    </source>
</evidence>
<dbReference type="GO" id="GO:0003677">
    <property type="term" value="F:DNA binding"/>
    <property type="evidence" value="ECO:0007669"/>
    <property type="project" value="InterPro"/>
</dbReference>
<dbReference type="SMART" id="SM01321">
    <property type="entry name" value="Y1_Tnp"/>
    <property type="match status" value="1"/>
</dbReference>
<dbReference type="Gene3D" id="3.30.70.1290">
    <property type="entry name" value="Transposase IS200-like"/>
    <property type="match status" value="1"/>
</dbReference>
<sequence length="137" mass="16227">MEIANKGKEYHHEDHMVYSCQYHVVFCPKYRRRVLVPPIDGRLKELILEKQSDYGYKVLEMEVMPDHVHLLIDVNPKKGVYYIVNRIKGYTSHVLREEFPELKRKLPTLWTHSKFISSVGAVTLEVVKRYIEEQKGV</sequence>
<gene>
    <name evidence="2" type="ORF">B9Q04_13440</name>
</gene>
<dbReference type="Pfam" id="PF01797">
    <property type="entry name" value="Y1_Tnp"/>
    <property type="match status" value="1"/>
</dbReference>
<dbReference type="Proteomes" id="UP000242015">
    <property type="component" value="Unassembled WGS sequence"/>
</dbReference>
<dbReference type="GO" id="GO:0004803">
    <property type="term" value="F:transposase activity"/>
    <property type="evidence" value="ECO:0007669"/>
    <property type="project" value="InterPro"/>
</dbReference>
<protein>
    <submittedName>
        <fullName evidence="2">IS200/IS605 family transposase</fullName>
    </submittedName>
</protein>
<dbReference type="EMBL" id="NEXF01000360">
    <property type="protein sequence ID" value="PSO06952.1"/>
    <property type="molecule type" value="Genomic_DNA"/>
</dbReference>
<dbReference type="PANTHER" id="PTHR33360">
    <property type="entry name" value="TRANSPOSASE FOR INSERTION SEQUENCE ELEMENT IS200"/>
    <property type="match status" value="1"/>
</dbReference>
<dbReference type="GO" id="GO:0006313">
    <property type="term" value="P:DNA transposition"/>
    <property type="evidence" value="ECO:0007669"/>
    <property type="project" value="InterPro"/>
</dbReference>
<organism evidence="2 3">
    <name type="scientific">Candidatus Marsarchaeota G2 archaeon BE_D</name>
    <dbReference type="NCBI Taxonomy" id="1978158"/>
    <lineage>
        <taxon>Archaea</taxon>
        <taxon>Candidatus Marsarchaeota</taxon>
        <taxon>Candidatus Marsarchaeota group 2</taxon>
    </lineage>
</organism>
<dbReference type="InterPro" id="IPR002686">
    <property type="entry name" value="Transposase_17"/>
</dbReference>
<dbReference type="SUPFAM" id="SSF143422">
    <property type="entry name" value="Transposase IS200-like"/>
    <property type="match status" value="1"/>
</dbReference>